<dbReference type="AlphaFoldDB" id="A0A3N4KSL2"/>
<evidence type="ECO:0000259" key="8">
    <source>
        <dbReference type="Pfam" id="PF13802"/>
    </source>
</evidence>
<evidence type="ECO:0000256" key="3">
    <source>
        <dbReference type="ARBA" id="ARBA00023295"/>
    </source>
</evidence>
<dbReference type="EC" id="3.2.1.177" evidence="5"/>
<evidence type="ECO:0000313" key="10">
    <source>
        <dbReference type="EMBL" id="RPB12498.1"/>
    </source>
</evidence>
<sequence length="788" mass="88688">MKFRDGMWLVKEGVRIEYAEDVHKITEGPKGDSLSLLCPTRHIRSRGDTLNLPTLSLEIQAEFEDVISITTQHWKGAQNPGPHYELYPEGKPSCLAKISTSANGTTLTSGNLSCTVSSKPHTFNISFHDTTTGKSVTSLLNRSVGFAYTPAPSSPMQTGDMTKIGHHIFTQHQLAVGESIYGLGERFTAFNKVGQSLTLYNADGGTSSEQAYKNIPFYISSNGYGVFIDHAEPVDLEIGSERSCRLQASVLGQRLKWYVIYGPNPKEILRKYTALTGKPGKVPSWSFGLWLSTSFTTSYDEKTVGSFLDGMKQREIPVHVFHYDCFWLREFHWCDFEFSKEHFPDPKSMMSRLRKERPGLKFCVWINPYLGDASPVFAEAAEKGYLLKRKNGDVWQWDLWQAGMGLVDFTNPAACEWYVSKLESLFDVGIDCLKTDFGERIPDKDVQWFDKSLDPAKMHNYYAFIYNEVVYKALQKRYGKDQAVLFARTATAGTQRFPLQWGGDCESTFEAMAESLRGGLSLGVSGFAYWSVDIGGFEGTPDASVYKRWVAFGLLCSHSRLHGSNSYRVPWAIDEESTDVLRTFTDLKCRLMPYLYSQAISSTTSGLPVSLRAMFLEFPEDPTVWFLDRQYMLGDSLLIAPVFTESGDVDFYLPEGKWTNWFTGEVKSGPRWVKENHGYLTCPIYIREGSILVLGKVGEKRVVYDYFEDVQVMVVQPIDGRRARAPVKLVDDKGEAMGEITLNGGELVVPDVVKDGWQLTVNGKDQTASVQSVKKAGGNWTVWTRLWV</sequence>
<keyword evidence="3 6" id="KW-0326">Glycosidase</keyword>
<dbReference type="SUPFAM" id="SSF117125">
    <property type="entry name" value="Putative glucosidase YicI, C-terminal domain"/>
    <property type="match status" value="1"/>
</dbReference>
<dbReference type="Pfam" id="PF13802">
    <property type="entry name" value="Gal_mutarotas_2"/>
    <property type="match status" value="1"/>
</dbReference>
<dbReference type="Proteomes" id="UP000277580">
    <property type="component" value="Unassembled WGS sequence"/>
</dbReference>
<evidence type="ECO:0000256" key="2">
    <source>
        <dbReference type="ARBA" id="ARBA00022801"/>
    </source>
</evidence>
<organism evidence="10 11">
    <name type="scientific">Morchella conica CCBAS932</name>
    <dbReference type="NCBI Taxonomy" id="1392247"/>
    <lineage>
        <taxon>Eukaryota</taxon>
        <taxon>Fungi</taxon>
        <taxon>Dikarya</taxon>
        <taxon>Ascomycota</taxon>
        <taxon>Pezizomycotina</taxon>
        <taxon>Pezizomycetes</taxon>
        <taxon>Pezizales</taxon>
        <taxon>Morchellaceae</taxon>
        <taxon>Morchella</taxon>
    </lineage>
</organism>
<dbReference type="SUPFAM" id="SSF74650">
    <property type="entry name" value="Galactose mutarotase-like"/>
    <property type="match status" value="1"/>
</dbReference>
<dbReference type="SUPFAM" id="SSF51445">
    <property type="entry name" value="(Trans)glycosidases"/>
    <property type="match status" value="1"/>
</dbReference>
<dbReference type="GO" id="GO:0061634">
    <property type="term" value="F:alpha-D-xyloside xylohydrolase"/>
    <property type="evidence" value="ECO:0007669"/>
    <property type="project" value="UniProtKB-EC"/>
</dbReference>
<gene>
    <name evidence="10" type="ORF">P167DRAFT_535846</name>
</gene>
<dbReference type="CDD" id="cd06593">
    <property type="entry name" value="GH31_xylosidase_YicI"/>
    <property type="match status" value="1"/>
</dbReference>
<evidence type="ECO:0000256" key="1">
    <source>
        <dbReference type="ARBA" id="ARBA00007806"/>
    </source>
</evidence>
<dbReference type="Pfam" id="PF21365">
    <property type="entry name" value="Glyco_hydro_31_3rd"/>
    <property type="match status" value="1"/>
</dbReference>
<dbReference type="GO" id="GO:0005975">
    <property type="term" value="P:carbohydrate metabolic process"/>
    <property type="evidence" value="ECO:0007669"/>
    <property type="project" value="InterPro"/>
</dbReference>
<reference evidence="10 11" key="1">
    <citation type="journal article" date="2018" name="Nat. Ecol. Evol.">
        <title>Pezizomycetes genomes reveal the molecular basis of ectomycorrhizal truffle lifestyle.</title>
        <authorList>
            <person name="Murat C."/>
            <person name="Payen T."/>
            <person name="Noel B."/>
            <person name="Kuo A."/>
            <person name="Morin E."/>
            <person name="Chen J."/>
            <person name="Kohler A."/>
            <person name="Krizsan K."/>
            <person name="Balestrini R."/>
            <person name="Da Silva C."/>
            <person name="Montanini B."/>
            <person name="Hainaut M."/>
            <person name="Levati E."/>
            <person name="Barry K.W."/>
            <person name="Belfiori B."/>
            <person name="Cichocki N."/>
            <person name="Clum A."/>
            <person name="Dockter R.B."/>
            <person name="Fauchery L."/>
            <person name="Guy J."/>
            <person name="Iotti M."/>
            <person name="Le Tacon F."/>
            <person name="Lindquist E.A."/>
            <person name="Lipzen A."/>
            <person name="Malagnac F."/>
            <person name="Mello A."/>
            <person name="Molinier V."/>
            <person name="Miyauchi S."/>
            <person name="Poulain J."/>
            <person name="Riccioni C."/>
            <person name="Rubini A."/>
            <person name="Sitrit Y."/>
            <person name="Splivallo R."/>
            <person name="Traeger S."/>
            <person name="Wang M."/>
            <person name="Zifcakova L."/>
            <person name="Wipf D."/>
            <person name="Zambonelli A."/>
            <person name="Paolocci F."/>
            <person name="Nowrousian M."/>
            <person name="Ottonello S."/>
            <person name="Baldrian P."/>
            <person name="Spatafora J.W."/>
            <person name="Henrissat B."/>
            <person name="Nagy L.G."/>
            <person name="Aury J.M."/>
            <person name="Wincker P."/>
            <person name="Grigoriev I.V."/>
            <person name="Bonfante P."/>
            <person name="Martin F.M."/>
        </authorList>
    </citation>
    <scope>NUCLEOTIDE SEQUENCE [LARGE SCALE GENOMIC DNA]</scope>
    <source>
        <strain evidence="10 11">CCBAS932</strain>
    </source>
</reference>
<dbReference type="NCBIfam" id="NF007940">
    <property type="entry name" value="PRK10658.1"/>
    <property type="match status" value="1"/>
</dbReference>
<dbReference type="PANTHER" id="PTHR43053:SF4">
    <property type="entry name" value="MYOGENESIS-REGULATING GLYCOSIDASE"/>
    <property type="match status" value="1"/>
</dbReference>
<evidence type="ECO:0000256" key="4">
    <source>
        <dbReference type="ARBA" id="ARBA00052064"/>
    </source>
</evidence>
<comment type="similarity">
    <text evidence="1 6">Belongs to the glycosyl hydrolase 31 family.</text>
</comment>
<evidence type="ECO:0000259" key="7">
    <source>
        <dbReference type="Pfam" id="PF01055"/>
    </source>
</evidence>
<dbReference type="Pfam" id="PF01055">
    <property type="entry name" value="Glyco_hydro_31_2nd"/>
    <property type="match status" value="1"/>
</dbReference>
<protein>
    <recommendedName>
        <fullName evidence="5">alpha-D-xyloside xylohydrolase</fullName>
        <ecNumber evidence="5">3.2.1.177</ecNumber>
    </recommendedName>
</protein>
<dbReference type="EMBL" id="ML119128">
    <property type="protein sequence ID" value="RPB12498.1"/>
    <property type="molecule type" value="Genomic_DNA"/>
</dbReference>
<dbReference type="FunFam" id="3.20.20.80:FF:000053">
    <property type="entry name" value="Alpha-xylosidase YicI"/>
    <property type="match status" value="1"/>
</dbReference>
<proteinExistence type="inferred from homology"/>
<accession>A0A3N4KSL2</accession>
<evidence type="ECO:0000256" key="5">
    <source>
        <dbReference type="ARBA" id="ARBA00066962"/>
    </source>
</evidence>
<name>A0A3N4KSL2_9PEZI</name>
<dbReference type="InParanoid" id="A0A3N4KSL2"/>
<dbReference type="SUPFAM" id="SSF51011">
    <property type="entry name" value="Glycosyl hydrolase domain"/>
    <property type="match status" value="1"/>
</dbReference>
<evidence type="ECO:0000259" key="9">
    <source>
        <dbReference type="Pfam" id="PF21365"/>
    </source>
</evidence>
<keyword evidence="2 6" id="KW-0378">Hydrolase</keyword>
<keyword evidence="11" id="KW-1185">Reference proteome</keyword>
<comment type="catalytic activity">
    <reaction evidence="4">
        <text>Hydrolysis of terminal, non-reducing alpha-D-xylose residues with release of alpha-D-xylose.</text>
        <dbReference type="EC" id="3.2.1.177"/>
    </reaction>
</comment>
<dbReference type="InterPro" id="IPR050985">
    <property type="entry name" value="Alpha-glycosidase_related"/>
</dbReference>
<dbReference type="GO" id="GO:0030246">
    <property type="term" value="F:carbohydrate binding"/>
    <property type="evidence" value="ECO:0007669"/>
    <property type="project" value="InterPro"/>
</dbReference>
<dbReference type="InterPro" id="IPR011013">
    <property type="entry name" value="Gal_mutarotase_sf_dom"/>
</dbReference>
<dbReference type="InterPro" id="IPR013780">
    <property type="entry name" value="Glyco_hydro_b"/>
</dbReference>
<dbReference type="Gene3D" id="2.60.40.1180">
    <property type="entry name" value="Golgi alpha-mannosidase II"/>
    <property type="match status" value="2"/>
</dbReference>
<dbReference type="InterPro" id="IPR017853">
    <property type="entry name" value="GH"/>
</dbReference>
<dbReference type="PANTHER" id="PTHR43053">
    <property type="entry name" value="GLYCOSIDASE FAMILY 31"/>
    <property type="match status" value="1"/>
</dbReference>
<dbReference type="CDD" id="cd14752">
    <property type="entry name" value="GH31_N"/>
    <property type="match status" value="1"/>
</dbReference>
<feature type="domain" description="Glycoside hydrolase family 31 TIM barrel" evidence="7">
    <location>
        <begin position="282"/>
        <end position="598"/>
    </location>
</feature>
<dbReference type="Gene3D" id="3.20.20.80">
    <property type="entry name" value="Glycosidases"/>
    <property type="match status" value="1"/>
</dbReference>
<evidence type="ECO:0000313" key="11">
    <source>
        <dbReference type="Proteomes" id="UP000277580"/>
    </source>
</evidence>
<dbReference type="OrthoDB" id="1334205at2759"/>
<dbReference type="InterPro" id="IPR025887">
    <property type="entry name" value="Glyco_hydro_31_N_dom"/>
</dbReference>
<dbReference type="STRING" id="1392247.A0A3N4KSL2"/>
<feature type="domain" description="Glycoside hydrolase family 31 N-terminal" evidence="8">
    <location>
        <begin position="57"/>
        <end position="234"/>
    </location>
</feature>
<evidence type="ECO:0000256" key="6">
    <source>
        <dbReference type="RuleBase" id="RU361185"/>
    </source>
</evidence>
<dbReference type="Gene3D" id="2.60.40.1760">
    <property type="entry name" value="glycosyl hydrolase (family 31)"/>
    <property type="match status" value="1"/>
</dbReference>
<feature type="domain" description="Glycosyl hydrolase family 31 C-terminal" evidence="9">
    <location>
        <begin position="609"/>
        <end position="692"/>
    </location>
</feature>
<dbReference type="InterPro" id="IPR048395">
    <property type="entry name" value="Glyco_hydro_31_C"/>
</dbReference>
<dbReference type="InterPro" id="IPR000322">
    <property type="entry name" value="Glyco_hydro_31_TIM"/>
</dbReference>